<keyword evidence="3" id="KW-1185">Reference proteome</keyword>
<sequence>MSEEKKIHNIKKTKKGEQKDKRSFHHWRDRTPSPDRSTENLKAEDSEKDNQSHNKNKNEAVLEEEVQYLREIIKQGKLRETNEGATIATNSSKKMGKGKLLRTLEETLQDSSVVNHNDTEPFKLIIPENLLYKKQSTFTSPLQEKQSTSTSPLQEKQSTSTSPLQERQSTSTLPSQERQSTSTSPSQKDNPPPLHLRNKDNPPPLHLRNKDNPPLYLQDLHSKKISQKKHNHGESEQEYSDFEQDSGQSSDSEQEYSYSESNLNQIKELPNLNENLNPIERTQKYLNVEDLPKTFKEALRRELFWVIERIPAEILDLDAFPVTEAVIYNMIHARHKHQREEHLSKSRAEAFQDKKARRKHLNSHRNDKRLTRARMIENLQAINDPLIKKFKKNELQQIKEISAFHSPEVSETDTENLDGKHNIVVKELKWRSSTLFLRNYIDQLFTETSKVPKKRIRVYDDNFYKKEQTAPFRSPKWAVGDYQGFLKDEVERTCYRRKSDALS</sequence>
<feature type="compositionally biased region" description="Basic and acidic residues" evidence="1">
    <location>
        <begin position="29"/>
        <end position="60"/>
    </location>
</feature>
<dbReference type="Proteomes" id="UP000234323">
    <property type="component" value="Unassembled WGS sequence"/>
</dbReference>
<feature type="region of interest" description="Disordered" evidence="1">
    <location>
        <begin position="141"/>
        <end position="261"/>
    </location>
</feature>
<dbReference type="VEuPathDB" id="FungiDB:RhiirFUN_008893"/>
<dbReference type="AlphaFoldDB" id="A0A2I1GZ81"/>
<gene>
    <name evidence="2" type="ORF">RhiirA4_469255</name>
</gene>
<protein>
    <submittedName>
        <fullName evidence="2">Uncharacterized protein</fullName>
    </submittedName>
</protein>
<name>A0A2I1GZ81_9GLOM</name>
<feature type="compositionally biased region" description="Low complexity" evidence="1">
    <location>
        <begin position="245"/>
        <end position="261"/>
    </location>
</feature>
<feature type="compositionally biased region" description="Polar residues" evidence="1">
    <location>
        <begin position="141"/>
        <end position="189"/>
    </location>
</feature>
<dbReference type="EMBL" id="LLXI01001105">
    <property type="protein sequence ID" value="PKY51930.1"/>
    <property type="molecule type" value="Genomic_DNA"/>
</dbReference>
<dbReference type="VEuPathDB" id="FungiDB:RhiirA1_391750"/>
<dbReference type="VEuPathDB" id="FungiDB:FUN_006648"/>
<evidence type="ECO:0000313" key="3">
    <source>
        <dbReference type="Proteomes" id="UP000234323"/>
    </source>
</evidence>
<evidence type="ECO:0000256" key="1">
    <source>
        <dbReference type="SAM" id="MobiDB-lite"/>
    </source>
</evidence>
<evidence type="ECO:0000313" key="2">
    <source>
        <dbReference type="EMBL" id="PKY51930.1"/>
    </source>
</evidence>
<feature type="region of interest" description="Disordered" evidence="1">
    <location>
        <begin position="1"/>
        <end position="61"/>
    </location>
</feature>
<organism evidence="2 3">
    <name type="scientific">Rhizophagus irregularis</name>
    <dbReference type="NCBI Taxonomy" id="588596"/>
    <lineage>
        <taxon>Eukaryota</taxon>
        <taxon>Fungi</taxon>
        <taxon>Fungi incertae sedis</taxon>
        <taxon>Mucoromycota</taxon>
        <taxon>Glomeromycotina</taxon>
        <taxon>Glomeromycetes</taxon>
        <taxon>Glomerales</taxon>
        <taxon>Glomeraceae</taxon>
        <taxon>Rhizophagus</taxon>
    </lineage>
</organism>
<comment type="caution">
    <text evidence="2">The sequence shown here is derived from an EMBL/GenBank/DDBJ whole genome shotgun (WGS) entry which is preliminary data.</text>
</comment>
<accession>A0A2I1GZ81</accession>
<reference evidence="2 3" key="1">
    <citation type="submission" date="2015-10" db="EMBL/GenBank/DDBJ databases">
        <title>Genome analyses suggest a sexual origin of heterokaryosis in a supposedly ancient asexual fungus.</title>
        <authorList>
            <person name="Ropars J."/>
            <person name="Sedzielewska K."/>
            <person name="Noel J."/>
            <person name="Charron P."/>
            <person name="Farinelli L."/>
            <person name="Marton T."/>
            <person name="Kruger M."/>
            <person name="Pelin A."/>
            <person name="Brachmann A."/>
            <person name="Corradi N."/>
        </authorList>
    </citation>
    <scope>NUCLEOTIDE SEQUENCE [LARGE SCALE GENOMIC DNA]</scope>
    <source>
        <strain evidence="2 3">A4</strain>
    </source>
</reference>
<proteinExistence type="predicted"/>